<sequence>MSAVADHATTYAEVAHALADYFDGLYFSDTERLSRIFHPQAVYACATEGELLRLTMEEYFPIVDKRPSPASRSEERFDRIVSIEFAGPVTAFAKLNCAIGRKHFTDFLTLVKLDGRWKIMAKVFHFDLQSN</sequence>
<dbReference type="Pfam" id="PF12893">
    <property type="entry name" value="Lumazine_bd_2"/>
    <property type="match status" value="1"/>
</dbReference>
<dbReference type="EMBL" id="JACICB010000026">
    <property type="protein sequence ID" value="MBB3709227.1"/>
    <property type="molecule type" value="Genomic_DNA"/>
</dbReference>
<dbReference type="KEGG" id="aak:AA2016_0287"/>
<dbReference type="AlphaFoldDB" id="A0AAC9FCS7"/>
<protein>
    <recommendedName>
        <fullName evidence="5">Lumazine-binding</fullName>
    </recommendedName>
</protein>
<keyword evidence="4" id="KW-1185">Reference proteome</keyword>
<organism evidence="1 3">
    <name type="scientific">Aminobacter aminovorans</name>
    <name type="common">Chelatobacter heintzii</name>
    <dbReference type="NCBI Taxonomy" id="83263"/>
    <lineage>
        <taxon>Bacteria</taxon>
        <taxon>Pseudomonadati</taxon>
        <taxon>Pseudomonadota</taxon>
        <taxon>Alphaproteobacteria</taxon>
        <taxon>Hyphomicrobiales</taxon>
        <taxon>Phyllobacteriaceae</taxon>
        <taxon>Aminobacter</taxon>
    </lineage>
</organism>
<evidence type="ECO:0000313" key="2">
    <source>
        <dbReference type="EMBL" id="MBB3709227.1"/>
    </source>
</evidence>
<dbReference type="InterPro" id="IPR032710">
    <property type="entry name" value="NTF2-like_dom_sf"/>
</dbReference>
<dbReference type="Gene3D" id="3.10.450.50">
    <property type="match status" value="1"/>
</dbReference>
<dbReference type="EMBL" id="CP015005">
    <property type="protein sequence ID" value="AMS39227.1"/>
    <property type="molecule type" value="Genomic_DNA"/>
</dbReference>
<evidence type="ECO:0000313" key="4">
    <source>
        <dbReference type="Proteomes" id="UP000577697"/>
    </source>
</evidence>
<proteinExistence type="predicted"/>
<reference evidence="2 4" key="2">
    <citation type="submission" date="2020-08" db="EMBL/GenBank/DDBJ databases">
        <title>Genomic Encyclopedia of Type Strains, Phase IV (KMG-IV): sequencing the most valuable type-strain genomes for metagenomic binning, comparative biology and taxonomic classification.</title>
        <authorList>
            <person name="Goeker M."/>
        </authorList>
    </citation>
    <scope>NUCLEOTIDE SEQUENCE [LARGE SCALE GENOMIC DNA]</scope>
    <source>
        <strain evidence="2 4">DSM 10368</strain>
    </source>
</reference>
<accession>A0AAC9FCS7</accession>
<name>A0AAC9FCS7_AMIAI</name>
<dbReference type="SUPFAM" id="SSF54427">
    <property type="entry name" value="NTF2-like"/>
    <property type="match status" value="1"/>
</dbReference>
<dbReference type="Proteomes" id="UP000577697">
    <property type="component" value="Unassembled WGS sequence"/>
</dbReference>
<evidence type="ECO:0008006" key="5">
    <source>
        <dbReference type="Google" id="ProtNLM"/>
    </source>
</evidence>
<dbReference type="InterPro" id="IPR039437">
    <property type="entry name" value="FrzH/put_lumazine-bd"/>
</dbReference>
<reference evidence="1 3" key="1">
    <citation type="submission" date="2016-03" db="EMBL/GenBank/DDBJ databases">
        <title>Complete genome of Aminobacter aminovorans KCTC 2477.</title>
        <authorList>
            <person name="Kim K.M."/>
        </authorList>
    </citation>
    <scope>NUCLEOTIDE SEQUENCE [LARGE SCALE GENOMIC DNA]</scope>
    <source>
        <strain evidence="1 3">KCTC 2477</strain>
    </source>
</reference>
<gene>
    <name evidence="1" type="ORF">AA2016_0287</name>
    <name evidence="2" type="ORF">FHS67_005575</name>
</gene>
<dbReference type="Proteomes" id="UP000075755">
    <property type="component" value="Chromosome"/>
</dbReference>
<evidence type="ECO:0000313" key="1">
    <source>
        <dbReference type="EMBL" id="AMS39227.1"/>
    </source>
</evidence>
<dbReference type="RefSeq" id="WP_067954937.1">
    <property type="nucleotide sequence ID" value="NZ_CP015005.1"/>
</dbReference>
<evidence type="ECO:0000313" key="3">
    <source>
        <dbReference type="Proteomes" id="UP000075755"/>
    </source>
</evidence>